<dbReference type="PANTHER" id="PTHR35560:SF3">
    <property type="entry name" value="PEPTIDASE S9 PROLYL OLIGOPEPTIDASE CATALYTIC DOMAIN-CONTAINING PROTEIN"/>
    <property type="match status" value="1"/>
</dbReference>
<reference evidence="3 4" key="1">
    <citation type="journal article" date="2013" name="Antonie Van Leeuwenhoek">
        <title>Paracoccus zhejiangensis sp. nov., isolated from activated sludge in wastewater-treatment system.</title>
        <authorList>
            <person name="Wu Z.G."/>
            <person name="Zhang D.F."/>
            <person name="Liu Y.L."/>
            <person name="Wang F."/>
            <person name="Jiang X."/>
            <person name="Li C."/>
            <person name="Li S.P."/>
            <person name="Hong Q."/>
            <person name="Li W.J."/>
        </authorList>
    </citation>
    <scope>NUCLEOTIDE SEQUENCE [LARGE SCALE GENOMIC DNA]</scope>
    <source>
        <strain evidence="3 4">J6</strain>
    </source>
</reference>
<organism evidence="3 4">
    <name type="scientific">Paracoccus zhejiangensis</name>
    <dbReference type="NCBI Taxonomy" id="1077935"/>
    <lineage>
        <taxon>Bacteria</taxon>
        <taxon>Pseudomonadati</taxon>
        <taxon>Pseudomonadota</taxon>
        <taxon>Alphaproteobacteria</taxon>
        <taxon>Rhodobacterales</taxon>
        <taxon>Paracoccaceae</taxon>
        <taxon>Paracoccus</taxon>
    </lineage>
</organism>
<dbReference type="InterPro" id="IPR029058">
    <property type="entry name" value="AB_hydrolase_fold"/>
</dbReference>
<accession>A0A2H5ETX5</accession>
<sequence length="290" mass="32039">MKPTLGRNLIRRAMLGAALMLLAPASAPADEPVEQVTAEIDGRDLRVYRYHPDGCAAPSILLVFHGNSRAAKSYLNSAREIADQGCFIVYSPLFDRDRFPNWTYHRGGLVRDGQLQPEEDWTASMVDDLMDWARQQEGLPEADGYLFGHSAGAQFLSRVAAYALPDDVSRIILANPSSYVMPSEEEEVPYGYGGLPEPEAEGWMRDYLAAPITIYLGEEDTGSKDLTTNPPALRQGQNRLDRGERTFEAARMAAESKGWPFNWSLVHADDVGHSARGMLGAEEMVEALGF</sequence>
<gene>
    <name evidence="3" type="ORF">CX676_00030</name>
</gene>
<protein>
    <recommendedName>
        <fullName evidence="2">AB hydrolase-1 domain-containing protein</fullName>
    </recommendedName>
</protein>
<name>A0A2H5ETX5_9RHOB</name>
<proteinExistence type="predicted"/>
<evidence type="ECO:0000313" key="3">
    <source>
        <dbReference type="EMBL" id="AUH62740.1"/>
    </source>
</evidence>
<feature type="signal peptide" evidence="1">
    <location>
        <begin position="1"/>
        <end position="29"/>
    </location>
</feature>
<evidence type="ECO:0000259" key="2">
    <source>
        <dbReference type="Pfam" id="PF00561"/>
    </source>
</evidence>
<evidence type="ECO:0000256" key="1">
    <source>
        <dbReference type="SAM" id="SignalP"/>
    </source>
</evidence>
<dbReference type="EMBL" id="CP025430">
    <property type="protein sequence ID" value="AUH62740.1"/>
    <property type="molecule type" value="Genomic_DNA"/>
</dbReference>
<dbReference type="Pfam" id="PF00561">
    <property type="entry name" value="Abhydrolase_1"/>
    <property type="match status" value="1"/>
</dbReference>
<keyword evidence="1" id="KW-0732">Signal</keyword>
<dbReference type="OrthoDB" id="332706at2"/>
<evidence type="ECO:0000313" key="4">
    <source>
        <dbReference type="Proteomes" id="UP000234530"/>
    </source>
</evidence>
<dbReference type="Proteomes" id="UP000234530">
    <property type="component" value="Chromosome"/>
</dbReference>
<dbReference type="PANTHER" id="PTHR35560">
    <property type="entry name" value="BLL0132 PROTEIN"/>
    <property type="match status" value="1"/>
</dbReference>
<keyword evidence="4" id="KW-1185">Reference proteome</keyword>
<dbReference type="SUPFAM" id="SSF53474">
    <property type="entry name" value="alpha/beta-Hydrolases"/>
    <property type="match status" value="1"/>
</dbReference>
<dbReference type="Gene3D" id="3.40.50.1820">
    <property type="entry name" value="alpha/beta hydrolase"/>
    <property type="match status" value="1"/>
</dbReference>
<dbReference type="AlphaFoldDB" id="A0A2H5ETX5"/>
<dbReference type="InterPro" id="IPR000073">
    <property type="entry name" value="AB_hydrolase_1"/>
</dbReference>
<dbReference type="RefSeq" id="WP_101750784.1">
    <property type="nucleotide sequence ID" value="NZ_CP025430.1"/>
</dbReference>
<dbReference type="KEGG" id="pzh:CX676_00030"/>
<feature type="chain" id="PRO_5014180192" description="AB hydrolase-1 domain-containing protein" evidence="1">
    <location>
        <begin position="30"/>
        <end position="290"/>
    </location>
</feature>
<feature type="domain" description="AB hydrolase-1" evidence="2">
    <location>
        <begin position="92"/>
        <end position="212"/>
    </location>
</feature>